<sequence length="412" mass="45370">MNQSDRCRYNPSTQQWRYLAGLLGIAALAATAACTDSGGGSDDGADGGSGGEAVDAAALVEMVNESARLDKELARAEDRIIAECLAAQGFTVHDLRYMGQYEPHEVEALTDFRPTDEFLPEVDVAAEWGFGWWAETAEMFDSQETQDYYEATWAAEYEDEPVFDNSDFESLPSDEQRAWSVAYQGEEATAGLEYTGEAPEDDTSSDDGSLEFGDGAVESIPKPGGCQLEMIEALYGEPQQVAVDEEGDLFHWVWRPEMPLVDVDAIDTEYAARMVDAQPAFLTCTADRGYPGWEFNETGRLAMRDYSSLLYTGEIYEEEPIPGEDPPPADTNPPVPDLPEDVPADFEDKRAYEVEMAVAFAECGDESGYRETATATYDAVTAEQYAAIEVDMYAWQDEIRGFTTKAQELIAS</sequence>
<dbReference type="PROSITE" id="PS51257">
    <property type="entry name" value="PROKAR_LIPOPROTEIN"/>
    <property type="match status" value="1"/>
</dbReference>
<protein>
    <submittedName>
        <fullName evidence="3">Uncharacterized protein</fullName>
    </submittedName>
</protein>
<evidence type="ECO:0000313" key="3">
    <source>
        <dbReference type="EMBL" id="MFC3495938.1"/>
    </source>
</evidence>
<reference evidence="4" key="1">
    <citation type="journal article" date="2019" name="Int. J. Syst. Evol. Microbiol.">
        <title>The Global Catalogue of Microorganisms (GCM) 10K type strain sequencing project: providing services to taxonomists for standard genome sequencing and annotation.</title>
        <authorList>
            <consortium name="The Broad Institute Genomics Platform"/>
            <consortium name="The Broad Institute Genome Sequencing Center for Infectious Disease"/>
            <person name="Wu L."/>
            <person name="Ma J."/>
        </authorList>
    </citation>
    <scope>NUCLEOTIDE SEQUENCE [LARGE SCALE GENOMIC DNA]</scope>
    <source>
        <strain evidence="4">CGMCC 4.7396</strain>
    </source>
</reference>
<feature type="signal peptide" evidence="2">
    <location>
        <begin position="1"/>
        <end position="32"/>
    </location>
</feature>
<feature type="region of interest" description="Disordered" evidence="1">
    <location>
        <begin position="195"/>
        <end position="218"/>
    </location>
</feature>
<evidence type="ECO:0000256" key="2">
    <source>
        <dbReference type="SAM" id="SignalP"/>
    </source>
</evidence>
<feature type="compositionally biased region" description="Pro residues" evidence="1">
    <location>
        <begin position="323"/>
        <end position="337"/>
    </location>
</feature>
<dbReference type="RefSeq" id="WP_387980909.1">
    <property type="nucleotide sequence ID" value="NZ_JBHRWO010000022.1"/>
</dbReference>
<evidence type="ECO:0000256" key="1">
    <source>
        <dbReference type="SAM" id="MobiDB-lite"/>
    </source>
</evidence>
<organism evidence="3 4">
    <name type="scientific">Glycomyces rhizosphaerae</name>
    <dbReference type="NCBI Taxonomy" id="2054422"/>
    <lineage>
        <taxon>Bacteria</taxon>
        <taxon>Bacillati</taxon>
        <taxon>Actinomycetota</taxon>
        <taxon>Actinomycetes</taxon>
        <taxon>Glycomycetales</taxon>
        <taxon>Glycomycetaceae</taxon>
        <taxon>Glycomyces</taxon>
    </lineage>
</organism>
<dbReference type="Proteomes" id="UP001595712">
    <property type="component" value="Unassembled WGS sequence"/>
</dbReference>
<feature type="compositionally biased region" description="Acidic residues" evidence="1">
    <location>
        <begin position="198"/>
        <end position="209"/>
    </location>
</feature>
<feature type="chain" id="PRO_5046044979" evidence="2">
    <location>
        <begin position="33"/>
        <end position="412"/>
    </location>
</feature>
<dbReference type="EMBL" id="JBHRWO010000022">
    <property type="protein sequence ID" value="MFC3495938.1"/>
    <property type="molecule type" value="Genomic_DNA"/>
</dbReference>
<comment type="caution">
    <text evidence="3">The sequence shown here is derived from an EMBL/GenBank/DDBJ whole genome shotgun (WGS) entry which is preliminary data.</text>
</comment>
<proteinExistence type="predicted"/>
<accession>A0ABV7Q8J9</accession>
<keyword evidence="4" id="KW-1185">Reference proteome</keyword>
<name>A0ABV7Q8J9_9ACTN</name>
<evidence type="ECO:0000313" key="4">
    <source>
        <dbReference type="Proteomes" id="UP001595712"/>
    </source>
</evidence>
<keyword evidence="2" id="KW-0732">Signal</keyword>
<gene>
    <name evidence="3" type="ORF">ACFO8M_25945</name>
</gene>
<feature type="region of interest" description="Disordered" evidence="1">
    <location>
        <begin position="318"/>
        <end position="338"/>
    </location>
</feature>